<reference evidence="2" key="2">
    <citation type="submission" date="2025-09" db="UniProtKB">
        <authorList>
            <consortium name="Ensembl"/>
        </authorList>
    </citation>
    <scope>IDENTIFICATION</scope>
</reference>
<evidence type="ECO:0000313" key="3">
    <source>
        <dbReference type="Proteomes" id="UP000233140"/>
    </source>
</evidence>
<dbReference type="Proteomes" id="UP000233140">
    <property type="component" value="Unassembled WGS sequence"/>
</dbReference>
<gene>
    <name evidence="2" type="primary">HMSD</name>
</gene>
<dbReference type="AlphaFoldDB" id="A0A2K6A0Q0"/>
<name>A0A2K6A0Q0_MANLE</name>
<protein>
    <submittedName>
        <fullName evidence="2">Histocompatibility minor serpin domain containing</fullName>
    </submittedName>
</protein>
<accession>A0A2K6A0Q0</accession>
<sequence>MELFTKVFSHFLLKLTELVLSTCLKLLTGSSEKSLMTSTHVLQIPVANSTKQS</sequence>
<dbReference type="GeneTree" id="ENSGT00940000154519"/>
<organism evidence="2 3">
    <name type="scientific">Mandrillus leucophaeus</name>
    <name type="common">Drill</name>
    <name type="synonym">Papio leucophaeus</name>
    <dbReference type="NCBI Taxonomy" id="9568"/>
    <lineage>
        <taxon>Eukaryota</taxon>
        <taxon>Metazoa</taxon>
        <taxon>Chordata</taxon>
        <taxon>Craniata</taxon>
        <taxon>Vertebrata</taxon>
        <taxon>Euteleostomi</taxon>
        <taxon>Mammalia</taxon>
        <taxon>Eutheria</taxon>
        <taxon>Euarchontoglires</taxon>
        <taxon>Primates</taxon>
        <taxon>Haplorrhini</taxon>
        <taxon>Catarrhini</taxon>
        <taxon>Cercopithecidae</taxon>
        <taxon>Cercopithecinae</taxon>
        <taxon>Mandrillus</taxon>
    </lineage>
</organism>
<proteinExistence type="predicted"/>
<feature type="chain" id="PRO_5014353836" evidence="1">
    <location>
        <begin position="22"/>
        <end position="53"/>
    </location>
</feature>
<keyword evidence="3" id="KW-1185">Reference proteome</keyword>
<evidence type="ECO:0000313" key="2">
    <source>
        <dbReference type="Ensembl" id="ENSMLEP00000033634.1"/>
    </source>
</evidence>
<evidence type="ECO:0000256" key="1">
    <source>
        <dbReference type="SAM" id="SignalP"/>
    </source>
</evidence>
<dbReference type="Ensembl" id="ENSMLET00000057217.1">
    <property type="protein sequence ID" value="ENSMLEP00000033634.1"/>
    <property type="gene ID" value="ENSMLEG00000041012.1"/>
</dbReference>
<feature type="signal peptide" evidence="1">
    <location>
        <begin position="1"/>
        <end position="21"/>
    </location>
</feature>
<keyword evidence="1" id="KW-0732">Signal</keyword>
<reference evidence="2" key="1">
    <citation type="submission" date="2025-08" db="UniProtKB">
        <authorList>
            <consortium name="Ensembl"/>
        </authorList>
    </citation>
    <scope>IDENTIFICATION</scope>
</reference>